<name>A0A1H8ACC9_9ACTN</name>
<evidence type="ECO:0000259" key="1">
    <source>
        <dbReference type="PROSITE" id="PS51819"/>
    </source>
</evidence>
<keyword evidence="3" id="KW-1185">Reference proteome</keyword>
<dbReference type="AlphaFoldDB" id="A0A1H8ACC9"/>
<accession>A0A1H8ACC9</accession>
<evidence type="ECO:0000313" key="3">
    <source>
        <dbReference type="Proteomes" id="UP000198953"/>
    </source>
</evidence>
<dbReference type="RefSeq" id="WP_091103851.1">
    <property type="nucleotide sequence ID" value="NZ_FOBF01000016.1"/>
</dbReference>
<reference evidence="2 3" key="1">
    <citation type="submission" date="2016-10" db="EMBL/GenBank/DDBJ databases">
        <authorList>
            <person name="de Groot N.N."/>
        </authorList>
    </citation>
    <scope>NUCLEOTIDE SEQUENCE [LARGE SCALE GENOMIC DNA]</scope>
    <source>
        <strain evidence="2 3">DSM 43357</strain>
    </source>
</reference>
<dbReference type="OrthoDB" id="3227561at2"/>
<dbReference type="InterPro" id="IPR029068">
    <property type="entry name" value="Glyas_Bleomycin-R_OHBP_Dase"/>
</dbReference>
<dbReference type="STRING" id="46177.SAMN05660976_05788"/>
<dbReference type="Pfam" id="PF13468">
    <property type="entry name" value="Glyoxalase_3"/>
    <property type="match status" value="1"/>
</dbReference>
<feature type="domain" description="VOC" evidence="1">
    <location>
        <begin position="2"/>
        <end position="158"/>
    </location>
</feature>
<dbReference type="InterPro" id="IPR037523">
    <property type="entry name" value="VOC_core"/>
</dbReference>
<dbReference type="EMBL" id="FOBF01000016">
    <property type="protein sequence ID" value="SEM68522.1"/>
    <property type="molecule type" value="Genomic_DNA"/>
</dbReference>
<proteinExistence type="predicted"/>
<sequence length="206" mass="21699">MSLDHLVYAAPDLDAAVADLERRLGVRAAPGGSHPGFGTRNRLIGLGGRSYLEIIGPDPAQGSPAFPRPFHLDVLAEPALVAWALAVDDIDAAVAGACGRGYDPGDPEAMARRTPAGDLLTWRLTPPRRAAYSGLVPFLIQWGDTRHPTDTGLPQVELAGLHAEHPEPDVVGRALAAVGATLDVRKGPRPRLEAVLRGRDGLVTLA</sequence>
<dbReference type="Gene3D" id="3.10.180.10">
    <property type="entry name" value="2,3-Dihydroxybiphenyl 1,2-Dioxygenase, domain 1"/>
    <property type="match status" value="1"/>
</dbReference>
<dbReference type="Proteomes" id="UP000198953">
    <property type="component" value="Unassembled WGS sequence"/>
</dbReference>
<gene>
    <name evidence="2" type="ORF">SAMN05660976_05788</name>
</gene>
<dbReference type="PANTHER" id="PTHR40265">
    <property type="entry name" value="BLL2707 PROTEIN"/>
    <property type="match status" value="1"/>
</dbReference>
<dbReference type="PROSITE" id="PS51819">
    <property type="entry name" value="VOC"/>
    <property type="match status" value="1"/>
</dbReference>
<dbReference type="PANTHER" id="PTHR40265:SF1">
    <property type="entry name" value="GLYOXALASE-LIKE DOMAIN-CONTAINING PROTEIN"/>
    <property type="match status" value="1"/>
</dbReference>
<dbReference type="InterPro" id="IPR025870">
    <property type="entry name" value="Glyoxalase-like_dom"/>
</dbReference>
<dbReference type="SUPFAM" id="SSF54593">
    <property type="entry name" value="Glyoxalase/Bleomycin resistance protein/Dihydroxybiphenyl dioxygenase"/>
    <property type="match status" value="1"/>
</dbReference>
<evidence type="ECO:0000313" key="2">
    <source>
        <dbReference type="EMBL" id="SEM68522.1"/>
    </source>
</evidence>
<protein>
    <submittedName>
        <fullName evidence="2">Glyoxalase-like domain-containing protein</fullName>
    </submittedName>
</protein>
<organism evidence="2 3">
    <name type="scientific">Nonomuraea pusilla</name>
    <dbReference type="NCBI Taxonomy" id="46177"/>
    <lineage>
        <taxon>Bacteria</taxon>
        <taxon>Bacillati</taxon>
        <taxon>Actinomycetota</taxon>
        <taxon>Actinomycetes</taxon>
        <taxon>Streptosporangiales</taxon>
        <taxon>Streptosporangiaceae</taxon>
        <taxon>Nonomuraea</taxon>
    </lineage>
</organism>